<gene>
    <name evidence="7" type="ORF">METZ01_LOCUS446080</name>
</gene>
<dbReference type="PANTHER" id="PTHR37481:SF1">
    <property type="entry name" value="LIPOPOLYSACCHARIDE EXPORT SYSTEM PROTEIN LPTC"/>
    <property type="match status" value="1"/>
</dbReference>
<dbReference type="InterPro" id="IPR026265">
    <property type="entry name" value="LptC"/>
</dbReference>
<dbReference type="GO" id="GO:0017089">
    <property type="term" value="F:glycolipid transfer activity"/>
    <property type="evidence" value="ECO:0007669"/>
    <property type="project" value="TreeGrafter"/>
</dbReference>
<dbReference type="PANTHER" id="PTHR37481">
    <property type="entry name" value="LIPOPOLYSACCHARIDE EXPORT SYSTEM PROTEIN LPTC"/>
    <property type="match status" value="1"/>
</dbReference>
<dbReference type="Gene3D" id="2.60.450.10">
    <property type="entry name" value="Lipopolysaccharide (LPS) transport protein A like domain"/>
    <property type="match status" value="1"/>
</dbReference>
<evidence type="ECO:0000313" key="7">
    <source>
        <dbReference type="EMBL" id="SVD93226.1"/>
    </source>
</evidence>
<dbReference type="EMBL" id="UINC01182804">
    <property type="protein sequence ID" value="SVD93226.1"/>
    <property type="molecule type" value="Genomic_DNA"/>
</dbReference>
<dbReference type="GO" id="GO:0030288">
    <property type="term" value="C:outer membrane-bounded periplasmic space"/>
    <property type="evidence" value="ECO:0007669"/>
    <property type="project" value="TreeGrafter"/>
</dbReference>
<dbReference type="GO" id="GO:0005886">
    <property type="term" value="C:plasma membrane"/>
    <property type="evidence" value="ECO:0007669"/>
    <property type="project" value="InterPro"/>
</dbReference>
<keyword evidence="2" id="KW-0997">Cell inner membrane</keyword>
<dbReference type="InterPro" id="IPR052363">
    <property type="entry name" value="LPS_export_LptC"/>
</dbReference>
<reference evidence="7" key="1">
    <citation type="submission" date="2018-05" db="EMBL/GenBank/DDBJ databases">
        <authorList>
            <person name="Lanie J.A."/>
            <person name="Ng W.-L."/>
            <person name="Kazmierczak K.M."/>
            <person name="Andrzejewski T.M."/>
            <person name="Davidsen T.M."/>
            <person name="Wayne K.J."/>
            <person name="Tettelin H."/>
            <person name="Glass J.I."/>
            <person name="Rusch D."/>
            <person name="Podicherti R."/>
            <person name="Tsui H.-C.T."/>
            <person name="Winkler M.E."/>
        </authorList>
    </citation>
    <scope>NUCLEOTIDE SEQUENCE</scope>
</reference>
<evidence type="ECO:0000256" key="6">
    <source>
        <dbReference type="SAM" id="Phobius"/>
    </source>
</evidence>
<evidence type="ECO:0000256" key="5">
    <source>
        <dbReference type="ARBA" id="ARBA00023136"/>
    </source>
</evidence>
<evidence type="ECO:0000256" key="1">
    <source>
        <dbReference type="ARBA" id="ARBA00022475"/>
    </source>
</evidence>
<keyword evidence="4 6" id="KW-1133">Transmembrane helix</keyword>
<keyword evidence="3 6" id="KW-0812">Transmembrane</keyword>
<evidence type="ECO:0008006" key="8">
    <source>
        <dbReference type="Google" id="ProtNLM"/>
    </source>
</evidence>
<keyword evidence="1" id="KW-1003">Cell membrane</keyword>
<keyword evidence="5 6" id="KW-0472">Membrane</keyword>
<dbReference type="Pfam" id="PF06835">
    <property type="entry name" value="LptC"/>
    <property type="match status" value="1"/>
</dbReference>
<dbReference type="GO" id="GO:0015221">
    <property type="term" value="F:lipopolysaccharide transmembrane transporter activity"/>
    <property type="evidence" value="ECO:0007669"/>
    <property type="project" value="InterPro"/>
</dbReference>
<evidence type="ECO:0000256" key="2">
    <source>
        <dbReference type="ARBA" id="ARBA00022519"/>
    </source>
</evidence>
<organism evidence="7">
    <name type="scientific">marine metagenome</name>
    <dbReference type="NCBI Taxonomy" id="408172"/>
    <lineage>
        <taxon>unclassified sequences</taxon>
        <taxon>metagenomes</taxon>
        <taxon>ecological metagenomes</taxon>
    </lineage>
</organism>
<dbReference type="NCBIfam" id="TIGR04409">
    <property type="entry name" value="LptC_YrbK"/>
    <property type="match status" value="1"/>
</dbReference>
<sequence length="146" mass="16909">MIEKIRTLMLLIAISVLCYGGYIFMSTFKATSDSVDINFDEDGLDVKIKNFKVIHENSGRRDWELKADLAQINKKQETTKMNNVQYTFVNNQMRKFKVFADFGTLINKNNDLELEGNVRVLVETDIIKDQLSNDFLSKQKFTPTNQ</sequence>
<feature type="transmembrane region" description="Helical" evidence="6">
    <location>
        <begin position="7"/>
        <end position="25"/>
    </location>
</feature>
<accession>A0A382ZCI0</accession>
<evidence type="ECO:0000256" key="4">
    <source>
        <dbReference type="ARBA" id="ARBA00022989"/>
    </source>
</evidence>
<dbReference type="InterPro" id="IPR010664">
    <property type="entry name" value="LipoPS_assembly_LptC-rel"/>
</dbReference>
<name>A0A382ZCI0_9ZZZZ</name>
<dbReference type="AlphaFoldDB" id="A0A382ZCI0"/>
<evidence type="ECO:0000256" key="3">
    <source>
        <dbReference type="ARBA" id="ARBA00022692"/>
    </source>
</evidence>
<proteinExistence type="predicted"/>
<protein>
    <recommendedName>
        <fullName evidence="8">LPS export ABC transporter periplasmic protein LptC</fullName>
    </recommendedName>
</protein>